<dbReference type="KEGG" id="ccoc:CCON33237_0096"/>
<organism evidence="1 2">
    <name type="scientific">Campylobacter concisus</name>
    <dbReference type="NCBI Taxonomy" id="199"/>
    <lineage>
        <taxon>Bacteria</taxon>
        <taxon>Pseudomonadati</taxon>
        <taxon>Campylobacterota</taxon>
        <taxon>Epsilonproteobacteria</taxon>
        <taxon>Campylobacterales</taxon>
        <taxon>Campylobacteraceae</taxon>
        <taxon>Campylobacter</taxon>
    </lineage>
</organism>
<protein>
    <submittedName>
        <fullName evidence="1">Uncharacterized protein</fullName>
    </submittedName>
</protein>
<dbReference type="EMBL" id="CP012541">
    <property type="protein sequence ID" value="ALF46822.1"/>
    <property type="molecule type" value="Genomic_DNA"/>
</dbReference>
<dbReference type="InterPro" id="IPR047777">
    <property type="entry name" value="LapA-like_RM"/>
</dbReference>
<accession>A0A0M3V1Z3</accession>
<dbReference type="AlphaFoldDB" id="A0A0M3V1Z3"/>
<dbReference type="PRINTS" id="PR00313">
    <property type="entry name" value="CABNDNGRPT"/>
</dbReference>
<name>A0A0M3V1Z3_9BACT</name>
<dbReference type="PATRIC" id="fig|199.248.peg.112"/>
<evidence type="ECO:0000313" key="2">
    <source>
        <dbReference type="Proteomes" id="UP000066049"/>
    </source>
</evidence>
<gene>
    <name evidence="1" type="ORF">CCON33237_0096</name>
</gene>
<reference evidence="2" key="1">
    <citation type="submission" date="2015-08" db="EMBL/GenBank/DDBJ databases">
        <title>Comparative genomics of the Campylobacter concisus group.</title>
        <authorList>
            <person name="Miller W.G."/>
            <person name="Yee E."/>
            <person name="Chapman M.H."/>
            <person name="Huynh S."/>
            <person name="Bono J.L."/>
            <person name="On S.L.W."/>
            <person name="St Leger J."/>
            <person name="Foster G."/>
            <person name="Parker C.T."/>
        </authorList>
    </citation>
    <scope>NUCLEOTIDE SEQUENCE [LARGE SCALE GENOMIC DNA]</scope>
    <source>
        <strain evidence="2">ATCC 33237</strain>
    </source>
</reference>
<dbReference type="Proteomes" id="UP000066049">
    <property type="component" value="Chromosome"/>
</dbReference>
<dbReference type="Gene3D" id="2.160.20.160">
    <property type="match status" value="3"/>
</dbReference>
<sequence length="1254" mass="130585">MMAKEAGVVKSVNGGIARALNDLTGEVRQLSVGDIVYQGEKIVTDSSNSKVTITQTDGKEITLIGKDTITLDQDTNSNQTVADISALQKAILNGTDLNALEETAAGGPQAGGNGGDGVSLSSTSFAEGGHISNINANVGSIDALSLAAGGDNSFGVSGGSAVGAGAGATTPKIGINISSAGSIEGGVMTYDLSLPTALTARPTTLNLNFSGGVAGKDYDANSIEYSTDGGSTWTHGTIVNLADANQINNVKVKVKTIDNYGLKDVDLAHNPTAMGVNQNQGEQDGSKYSNLNGVEYGIYKRNLTLNVTTDNDEIANSQANGKITDNDDYVNINQGLNGANIATEDGEDTLNMNTGAYANSDINLGVGDDALNIKGGTFSKVDIDLGSGNNNVTIENSFGDVDDNSYNKTRIMNWQSGNDTVTIKSGATVKNAEIGVHNGEDVITLEKDATLEHSRVIMGDGNDKLNINGTVTRESHINLDNGEDTLNVGEGAKISDSDIQTDDSGNGYKDTVKIANKVTLENWADIQAGGGNDEITAGDNLTLSNHSGIHGDWGNNGSAGTGSDDGDDIIKIGKNLTMSGGSVISGGGGNDEITIGDKANISNSTIDSGAGKDEIYMTNGTKVTNSKILMGDGINTLNITRKEIDPDDDDQSYDGSINLDSVKIQGGADKDIVNISDTTGGSVADPKVKLENDTSINLGDGDNEVTVYGSVLLGKIENGTPTKKIITTGSGKDNITLQNGAGIEERVIETGEGADQVNVYDGASLNFAKIETGKGNDVVRFEHLTRNPLQGAYDYSAATETDINMGDGKDSLFLTGIGNNGNAGRRSDFQQVNINMGDGDTKHVQINRGKVETTNITTGSKGDLVQIQGDSLMEGRNSIYTGAGKDDVEIRGSKLNGTATAKTFINTGADKDHVVINNSALTHAVVDTDKGDDDVDIEEGTTFNYNIINTSEGNDTITINRDPGDARITFQSSALNTGDGNDTVKVTNTTFLKLADGNPSAIDTGNGDDTITIKDGTIFQDFSYIAAGNGVDTITLESGAKFNQANVYADAGDDIINVNGAEFKGENAYNHNAGVHGGAGDDKIFVNSGKFDNAKVEGDAGNDTIHIKSGARFENASIYGDSIDGLTTGNDTIIVEKGATLINTTINGGAGYDTLKIADDSVNLTKVTNIEKLDLTEGDHNMTLTAKDVLDMTDSNNKLRIGGDGNDNLDLASKGWVSSGTTTTDEKGINYNVYTNTEGGKTVTLEVQDQVHVL</sequence>
<dbReference type="NCBIfam" id="NF033682">
    <property type="entry name" value="retention_LapA"/>
    <property type="match status" value="1"/>
</dbReference>
<evidence type="ECO:0000313" key="1">
    <source>
        <dbReference type="EMBL" id="ALF46822.1"/>
    </source>
</evidence>
<proteinExistence type="predicted"/>